<organism evidence="2 3">
    <name type="scientific">Vicia faba</name>
    <name type="common">Broad bean</name>
    <name type="synonym">Faba vulgaris</name>
    <dbReference type="NCBI Taxonomy" id="3906"/>
    <lineage>
        <taxon>Eukaryota</taxon>
        <taxon>Viridiplantae</taxon>
        <taxon>Streptophyta</taxon>
        <taxon>Embryophyta</taxon>
        <taxon>Tracheophyta</taxon>
        <taxon>Spermatophyta</taxon>
        <taxon>Magnoliopsida</taxon>
        <taxon>eudicotyledons</taxon>
        <taxon>Gunneridae</taxon>
        <taxon>Pentapetalae</taxon>
        <taxon>rosids</taxon>
        <taxon>fabids</taxon>
        <taxon>Fabales</taxon>
        <taxon>Fabaceae</taxon>
        <taxon>Papilionoideae</taxon>
        <taxon>50 kb inversion clade</taxon>
        <taxon>NPAAA clade</taxon>
        <taxon>Hologalegina</taxon>
        <taxon>IRL clade</taxon>
        <taxon>Fabeae</taxon>
        <taxon>Vicia</taxon>
    </lineage>
</organism>
<gene>
    <name evidence="2" type="ORF">VFH_I281440</name>
</gene>
<name>A0AAV0YQT0_VICFA</name>
<keyword evidence="3" id="KW-1185">Reference proteome</keyword>
<protein>
    <submittedName>
        <fullName evidence="2">Uncharacterized protein</fullName>
    </submittedName>
</protein>
<dbReference type="EMBL" id="OX451736">
    <property type="protein sequence ID" value="CAI8587034.1"/>
    <property type="molecule type" value="Genomic_DNA"/>
</dbReference>
<feature type="region of interest" description="Disordered" evidence="1">
    <location>
        <begin position="81"/>
        <end position="104"/>
    </location>
</feature>
<sequence length="182" mass="20184">MPGTIPFLLKFPANLQVLINGDKVDGMGRHSLRETKNVKKYLSQLGIQSVFESVAKDAGVRQILKDIKRVLEDAHDTSIQDSAAVTPHDVPPSDIPCDKQDNSEDAGSVAEKELISFQEPNQYIQITCRVEHLLNAIGNLELTGPYAEALSQLSYKLEDVAHLVHHLQLYIFIILESGVLNE</sequence>
<evidence type="ECO:0000256" key="1">
    <source>
        <dbReference type="SAM" id="MobiDB-lite"/>
    </source>
</evidence>
<dbReference type="Proteomes" id="UP001157006">
    <property type="component" value="Chromosome 1L"/>
</dbReference>
<reference evidence="2 3" key="1">
    <citation type="submission" date="2023-01" db="EMBL/GenBank/DDBJ databases">
        <authorList>
            <person name="Kreplak J."/>
        </authorList>
    </citation>
    <scope>NUCLEOTIDE SEQUENCE [LARGE SCALE GENOMIC DNA]</scope>
</reference>
<accession>A0AAV0YQT0</accession>
<evidence type="ECO:0000313" key="3">
    <source>
        <dbReference type="Proteomes" id="UP001157006"/>
    </source>
</evidence>
<dbReference type="AlphaFoldDB" id="A0AAV0YQT0"/>
<proteinExistence type="predicted"/>
<evidence type="ECO:0000313" key="2">
    <source>
        <dbReference type="EMBL" id="CAI8587034.1"/>
    </source>
</evidence>